<evidence type="ECO:0000313" key="1">
    <source>
        <dbReference type="EMBL" id="SVB53065.1"/>
    </source>
</evidence>
<proteinExistence type="predicted"/>
<name>A0A382ERQ5_9ZZZZ</name>
<sequence>MLLMQCKYALPNACLYFVNIIGVKFYENVNDSLGG</sequence>
<gene>
    <name evidence="1" type="ORF">METZ01_LOCUS205919</name>
</gene>
<dbReference type="AlphaFoldDB" id="A0A382ERQ5"/>
<reference evidence="1" key="1">
    <citation type="submission" date="2018-05" db="EMBL/GenBank/DDBJ databases">
        <authorList>
            <person name="Lanie J.A."/>
            <person name="Ng W.-L."/>
            <person name="Kazmierczak K.M."/>
            <person name="Andrzejewski T.M."/>
            <person name="Davidsen T.M."/>
            <person name="Wayne K.J."/>
            <person name="Tettelin H."/>
            <person name="Glass J.I."/>
            <person name="Rusch D."/>
            <person name="Podicherti R."/>
            <person name="Tsui H.-C.T."/>
            <person name="Winkler M.E."/>
        </authorList>
    </citation>
    <scope>NUCLEOTIDE SEQUENCE</scope>
</reference>
<accession>A0A382ERQ5</accession>
<protein>
    <submittedName>
        <fullName evidence="1">Uncharacterized protein</fullName>
    </submittedName>
</protein>
<dbReference type="EMBL" id="UINC01045829">
    <property type="protein sequence ID" value="SVB53065.1"/>
    <property type="molecule type" value="Genomic_DNA"/>
</dbReference>
<organism evidence="1">
    <name type="scientific">marine metagenome</name>
    <dbReference type="NCBI Taxonomy" id="408172"/>
    <lineage>
        <taxon>unclassified sequences</taxon>
        <taxon>metagenomes</taxon>
        <taxon>ecological metagenomes</taxon>
    </lineage>
</organism>